<gene>
    <name evidence="1" type="ORF">JHL16_08580</name>
</gene>
<comment type="caution">
    <text evidence="1">The sequence shown here is derived from an EMBL/GenBank/DDBJ whole genome shotgun (WGS) entry which is preliminary data.</text>
</comment>
<evidence type="ECO:0000313" key="2">
    <source>
        <dbReference type="Proteomes" id="UP000616151"/>
    </source>
</evidence>
<dbReference type="Proteomes" id="UP000616151">
    <property type="component" value="Unassembled WGS sequence"/>
</dbReference>
<organism evidence="1 2">
    <name type="scientific">Taklimakanibacter albus</name>
    <dbReference type="NCBI Taxonomy" id="2800327"/>
    <lineage>
        <taxon>Bacteria</taxon>
        <taxon>Pseudomonadati</taxon>
        <taxon>Pseudomonadota</taxon>
        <taxon>Alphaproteobacteria</taxon>
        <taxon>Hyphomicrobiales</taxon>
        <taxon>Aestuariivirgaceae</taxon>
        <taxon>Taklimakanibacter</taxon>
    </lineage>
</organism>
<reference evidence="1" key="1">
    <citation type="submission" date="2021-01" db="EMBL/GenBank/DDBJ databases">
        <authorList>
            <person name="Sun Q."/>
        </authorList>
    </citation>
    <scope>NUCLEOTIDE SEQUENCE</scope>
    <source>
        <strain evidence="1">YIM B02566</strain>
    </source>
</reference>
<accession>A0ACC5R1B5</accession>
<sequence>MRVSSSAPAMSRRSILRGIAFALVGASVPAAAFVGREIGRPNDGELVGRCQLWKDQGRKLKRMEKRLRVYAAEAKSRAPALPSEFYEQIDYNGYFPVLPSNGAFVNGPYSWSREELTRMASGDHPMEGADEGNGPSSPDCQANCRRLLRRLAKHERAVKQAWREHDRFERRYIREWRDHWRLFMQVIGTRAETLAGAAAQFEVIEREDLLSPFRSHAVAQARVVRLMRNVRRLVAAQSAEA</sequence>
<keyword evidence="2" id="KW-1185">Reference proteome</keyword>
<protein>
    <submittedName>
        <fullName evidence="1">Uncharacterized protein</fullName>
    </submittedName>
</protein>
<dbReference type="EMBL" id="JAENHL010000006">
    <property type="protein sequence ID" value="MBK1866403.1"/>
    <property type="molecule type" value="Genomic_DNA"/>
</dbReference>
<name>A0ACC5R1B5_9HYPH</name>
<proteinExistence type="predicted"/>
<evidence type="ECO:0000313" key="1">
    <source>
        <dbReference type="EMBL" id="MBK1866403.1"/>
    </source>
</evidence>